<dbReference type="Gene3D" id="3.10.20.310">
    <property type="entry name" value="membrane protein fhac"/>
    <property type="match status" value="1"/>
</dbReference>
<sequence>MGNPVLRYIGLILLSAFLGACNLGKWVPEGEYRLDDNEITVDGKDAPSAVNNIVKQKPAPKFANWVYTWGTPTDSSGFSRWVSDQGTPPTLLSIPLTERTSTQLGYYYFNKGYFLNKTSYELEIDTPRKAVDVHYRVELGSQYTIGKLEYEIPSPLIQELVLSDTANSLIRIGDPYSENQFEKERDRLARLFRNDGFFGFSSEWIRFRADTALGDHKVLLTLRVLDRPVRLLDTTYTVPHERYTIENIYVDYGFNYLDPNANYSDTVFYNGSDFLIRDEQTYHPHLITRAIHFSPGEQFNAEVIKDSYSHLSSLGVFGATEIEFTAASDTNEHALTAFIKLTPRSKRTLTTQIEGTNTSGQYGISGNIGWLNRNLFGAGEILDLSLLGGIQAQFNTRENSGLFNTYEIGAEAGLTFSRFLIPVSWQERFPKKWRPSTRIYTSLSQQTRVEFSRRIFKLGASFQAQLDEDWRAQVFIPEFNYVNLIDFDTSYVNSLFFKTGFQDVFISSSRIVVTYAPLSETTWLTKIFARGSLELSGNLLSLVDDNFQVDPETGQRKIFDVPYAQYIRADIDFRHYLKTSPNTRLVARVFAGVTYNYGNSRFLPPFEKNYLAGGSQDIRGWIAYRLGPGELSNTIYDEQNYAAVAPVKLMVNLEYRFPISGSLQGALFTDAGNVWLFNRDYRPEDFEGLTEAQIESAKFNWNTLFRSSALGTGFGLRYDFGFFQLRLDGGVKVWDPSEPLGYQFVLDGLRWETVTYNFALNYPF</sequence>
<keyword evidence="4" id="KW-0472">Membrane</keyword>
<organism evidence="7 8">
    <name type="scientific">Phaeocystidibacter luteus</name>
    <dbReference type="NCBI Taxonomy" id="911197"/>
    <lineage>
        <taxon>Bacteria</taxon>
        <taxon>Pseudomonadati</taxon>
        <taxon>Bacteroidota</taxon>
        <taxon>Flavobacteriia</taxon>
        <taxon>Flavobacteriales</taxon>
        <taxon>Phaeocystidibacteraceae</taxon>
        <taxon>Phaeocystidibacter</taxon>
    </lineage>
</organism>
<feature type="domain" description="Bacterial surface antigen (D15)" evidence="6">
    <location>
        <begin position="564"/>
        <end position="741"/>
    </location>
</feature>
<evidence type="ECO:0000256" key="1">
    <source>
        <dbReference type="ARBA" id="ARBA00004370"/>
    </source>
</evidence>
<keyword evidence="3" id="KW-0732">Signal</keyword>
<dbReference type="PANTHER" id="PTHR12815">
    <property type="entry name" value="SORTING AND ASSEMBLY MACHINERY SAMM50 PROTEIN FAMILY MEMBER"/>
    <property type="match status" value="1"/>
</dbReference>
<comment type="subcellular location">
    <subcellularLocation>
        <location evidence="1">Membrane</location>
    </subcellularLocation>
</comment>
<dbReference type="PROSITE" id="PS51257">
    <property type="entry name" value="PROKAR_LIPOPROTEIN"/>
    <property type="match status" value="1"/>
</dbReference>
<name>A0A6N6RKA5_9FLAO</name>
<reference evidence="7 8" key="1">
    <citation type="submission" date="2019-09" db="EMBL/GenBank/DDBJ databases">
        <title>Genomes of family Cryomorphaceae.</title>
        <authorList>
            <person name="Bowman J.P."/>
        </authorList>
    </citation>
    <scope>NUCLEOTIDE SEQUENCE [LARGE SCALE GENOMIC DNA]</scope>
    <source>
        <strain evidence="7 8">LMG 25704</strain>
    </source>
</reference>
<dbReference type="AlphaFoldDB" id="A0A6N6RKA5"/>
<keyword evidence="8" id="KW-1185">Reference proteome</keyword>
<keyword evidence="5" id="KW-0998">Cell outer membrane</keyword>
<dbReference type="EMBL" id="WBVO01000007">
    <property type="protein sequence ID" value="KAB2809811.1"/>
    <property type="molecule type" value="Genomic_DNA"/>
</dbReference>
<protein>
    <submittedName>
        <fullName evidence="7">BamA/TamA family outer membrane protein</fullName>
    </submittedName>
</protein>
<dbReference type="OrthoDB" id="9814535at2"/>
<comment type="caution">
    <text evidence="7">The sequence shown here is derived from an EMBL/GenBank/DDBJ whole genome shotgun (WGS) entry which is preliminary data.</text>
</comment>
<evidence type="ECO:0000256" key="2">
    <source>
        <dbReference type="ARBA" id="ARBA00022692"/>
    </source>
</evidence>
<dbReference type="PANTHER" id="PTHR12815:SF47">
    <property type="entry name" value="TRANSLOCATION AND ASSEMBLY MODULE SUBUNIT TAMA"/>
    <property type="match status" value="1"/>
</dbReference>
<dbReference type="GO" id="GO:0019867">
    <property type="term" value="C:outer membrane"/>
    <property type="evidence" value="ECO:0007669"/>
    <property type="project" value="InterPro"/>
</dbReference>
<evidence type="ECO:0000259" key="6">
    <source>
        <dbReference type="Pfam" id="PF01103"/>
    </source>
</evidence>
<evidence type="ECO:0000313" key="7">
    <source>
        <dbReference type="EMBL" id="KAB2809811.1"/>
    </source>
</evidence>
<dbReference type="InterPro" id="IPR039910">
    <property type="entry name" value="D15-like"/>
</dbReference>
<evidence type="ECO:0000313" key="8">
    <source>
        <dbReference type="Proteomes" id="UP000468650"/>
    </source>
</evidence>
<dbReference type="InterPro" id="IPR000184">
    <property type="entry name" value="Bac_surfAg_D15"/>
</dbReference>
<proteinExistence type="predicted"/>
<dbReference type="Gene3D" id="2.40.160.50">
    <property type="entry name" value="membrane protein fhac: a member of the omp85/tpsb transporter family"/>
    <property type="match status" value="1"/>
</dbReference>
<evidence type="ECO:0000256" key="4">
    <source>
        <dbReference type="ARBA" id="ARBA00023136"/>
    </source>
</evidence>
<evidence type="ECO:0000256" key="3">
    <source>
        <dbReference type="ARBA" id="ARBA00022729"/>
    </source>
</evidence>
<gene>
    <name evidence="7" type="ORF">F8C67_09665</name>
</gene>
<dbReference type="Proteomes" id="UP000468650">
    <property type="component" value="Unassembled WGS sequence"/>
</dbReference>
<keyword evidence="2" id="KW-0812">Transmembrane</keyword>
<accession>A0A6N6RKA5</accession>
<dbReference type="Pfam" id="PF01103">
    <property type="entry name" value="Omp85"/>
    <property type="match status" value="1"/>
</dbReference>
<evidence type="ECO:0000256" key="5">
    <source>
        <dbReference type="ARBA" id="ARBA00023237"/>
    </source>
</evidence>